<accession>A0A8H6SN05</accession>
<dbReference type="RefSeq" id="XP_037219845.1">
    <property type="nucleotide sequence ID" value="XM_037364201.1"/>
</dbReference>
<sequence>MARLLDLPNELLLSILAELAHTPQELLSLPLLCHRLHFLALPMYFTSMGMGEPTQRAIVQMSNGNSRDSLDALQMASFITSIDNLCCSLPRNGPFEAAETVRHVARVSKLIHKLEFVHEVTIVWAPPNELMQSFEADKDTIACRPLALEMEKLLNCVLEHGCTSLTLQGGMFFPISPRTMRFGTIDAVRTATSKILPTALSLGRNENWIDAQIERFTVEETATLKFDLNGKPSYLSRLNINSSMFLLPPCINWTLSALRSSAISSVSLCGIFLPTKMWAVLLPLIASIIPNLAELSLADLHGLSGTDILVFLTRLPLLKSLAIGYTEYSRQVQSSCPDSAPTPKLENLEHLHAPSTFIVHFLKKKSTLPNLRTLCITPRKLILGYRGLRHIRQFITDIARRLEKHRISPEVTLEMRCGQDMDRDLTADIVEPLGEELARSLRMVTRLVVFLELKPSKMSIAEMGTLARWINRFPGLMYVCLRFDLDNAVEDGVMMDHVRTLSEQNPQVKSFHLNNEAYDPDALLLSSL</sequence>
<evidence type="ECO:0008006" key="3">
    <source>
        <dbReference type="Google" id="ProtNLM"/>
    </source>
</evidence>
<evidence type="ECO:0000313" key="1">
    <source>
        <dbReference type="EMBL" id="KAF7301845.1"/>
    </source>
</evidence>
<dbReference type="EMBL" id="JACAZF010000006">
    <property type="protein sequence ID" value="KAF7301845.1"/>
    <property type="molecule type" value="Genomic_DNA"/>
</dbReference>
<dbReference type="Gene3D" id="3.80.10.10">
    <property type="entry name" value="Ribonuclease Inhibitor"/>
    <property type="match status" value="1"/>
</dbReference>
<evidence type="ECO:0000313" key="2">
    <source>
        <dbReference type="Proteomes" id="UP000636479"/>
    </source>
</evidence>
<gene>
    <name evidence="1" type="ORF">MIND_00750300</name>
</gene>
<protein>
    <recommendedName>
        <fullName evidence="3">F-box domain-containing protein</fullName>
    </recommendedName>
</protein>
<keyword evidence="2" id="KW-1185">Reference proteome</keyword>
<dbReference type="SUPFAM" id="SSF52047">
    <property type="entry name" value="RNI-like"/>
    <property type="match status" value="1"/>
</dbReference>
<proteinExistence type="predicted"/>
<dbReference type="AlphaFoldDB" id="A0A8H6SN05"/>
<comment type="caution">
    <text evidence="1">The sequence shown here is derived from an EMBL/GenBank/DDBJ whole genome shotgun (WGS) entry which is preliminary data.</text>
</comment>
<dbReference type="OrthoDB" id="3054030at2759"/>
<reference evidence="1" key="1">
    <citation type="submission" date="2020-05" db="EMBL/GenBank/DDBJ databases">
        <title>Mycena genomes resolve the evolution of fungal bioluminescence.</title>
        <authorList>
            <person name="Tsai I.J."/>
        </authorList>
    </citation>
    <scope>NUCLEOTIDE SEQUENCE</scope>
    <source>
        <strain evidence="1">171206Taipei</strain>
    </source>
</reference>
<organism evidence="1 2">
    <name type="scientific">Mycena indigotica</name>
    <dbReference type="NCBI Taxonomy" id="2126181"/>
    <lineage>
        <taxon>Eukaryota</taxon>
        <taxon>Fungi</taxon>
        <taxon>Dikarya</taxon>
        <taxon>Basidiomycota</taxon>
        <taxon>Agaricomycotina</taxon>
        <taxon>Agaricomycetes</taxon>
        <taxon>Agaricomycetidae</taxon>
        <taxon>Agaricales</taxon>
        <taxon>Marasmiineae</taxon>
        <taxon>Mycenaceae</taxon>
        <taxon>Mycena</taxon>
    </lineage>
</organism>
<dbReference type="InterPro" id="IPR032675">
    <property type="entry name" value="LRR_dom_sf"/>
</dbReference>
<name>A0A8H6SN05_9AGAR</name>
<dbReference type="Proteomes" id="UP000636479">
    <property type="component" value="Unassembled WGS sequence"/>
</dbReference>
<dbReference type="GeneID" id="59346717"/>